<comment type="caution">
    <text evidence="2">The sequence shown here is derived from an EMBL/GenBank/DDBJ whole genome shotgun (WGS) entry which is preliminary data.</text>
</comment>
<evidence type="ECO:0000313" key="3">
    <source>
        <dbReference type="Proteomes" id="UP000447434"/>
    </source>
</evidence>
<sequence>MDALNFLKFWRNSTMTTTTTTVPDIVVETDTDSEEEEEDSFFDLELTLHHKTDHISQNITTLQTKTPPQNTTPLPLNEPISKRKILPIEPTSKPQSPIALLKSAPSFRLFTFKNRMTPHKTQQQVNTGSETKSIKVKLNIDDNFQCSPTLSRVNSTGSLKGKVQNHHHGSEESETKAERISKDVVHKYLKLIKPLYVRVSKRYSEKMKFTGEAASMASPMSSPVGSSVSSKKGNFPAGMRGASKHLGKSRSASTVAGIGSPANRSDDTLLQQNDGIQSAILHCKRSFNSRDSIDSSVHSVRSSFQDENEANM</sequence>
<accession>A0A6A4QTZ1</accession>
<dbReference type="GO" id="GO:0005886">
    <property type="term" value="C:plasma membrane"/>
    <property type="evidence" value="ECO:0007669"/>
    <property type="project" value="InterPro"/>
</dbReference>
<evidence type="ECO:0000256" key="1">
    <source>
        <dbReference type="SAM" id="MobiDB-lite"/>
    </source>
</evidence>
<protein>
    <submittedName>
        <fullName evidence="2">Uncharacterized protein</fullName>
    </submittedName>
</protein>
<dbReference type="EMBL" id="WOCE01000002">
    <property type="protein sequence ID" value="KAE9618305.1"/>
    <property type="molecule type" value="Genomic_DNA"/>
</dbReference>
<evidence type="ECO:0000313" key="2">
    <source>
        <dbReference type="EMBL" id="KAE9618305.1"/>
    </source>
</evidence>
<dbReference type="OrthoDB" id="689803at2759"/>
<keyword evidence="3" id="KW-1185">Reference proteome</keyword>
<organism evidence="2 3">
    <name type="scientific">Lupinus albus</name>
    <name type="common">White lupine</name>
    <name type="synonym">Lupinus termis</name>
    <dbReference type="NCBI Taxonomy" id="3870"/>
    <lineage>
        <taxon>Eukaryota</taxon>
        <taxon>Viridiplantae</taxon>
        <taxon>Streptophyta</taxon>
        <taxon>Embryophyta</taxon>
        <taxon>Tracheophyta</taxon>
        <taxon>Spermatophyta</taxon>
        <taxon>Magnoliopsida</taxon>
        <taxon>eudicotyledons</taxon>
        <taxon>Gunneridae</taxon>
        <taxon>Pentapetalae</taxon>
        <taxon>rosids</taxon>
        <taxon>fabids</taxon>
        <taxon>Fabales</taxon>
        <taxon>Fabaceae</taxon>
        <taxon>Papilionoideae</taxon>
        <taxon>50 kb inversion clade</taxon>
        <taxon>genistoids sensu lato</taxon>
        <taxon>core genistoids</taxon>
        <taxon>Genisteae</taxon>
        <taxon>Lupinus</taxon>
    </lineage>
</organism>
<reference evidence="3" key="1">
    <citation type="journal article" date="2020" name="Nat. Commun.">
        <title>Genome sequence of the cluster root forming white lupin.</title>
        <authorList>
            <person name="Hufnagel B."/>
            <person name="Marques A."/>
            <person name="Soriano A."/>
            <person name="Marques L."/>
            <person name="Divol F."/>
            <person name="Doumas P."/>
            <person name="Sallet E."/>
            <person name="Mancinotti D."/>
            <person name="Carrere S."/>
            <person name="Marande W."/>
            <person name="Arribat S."/>
            <person name="Keller J."/>
            <person name="Huneau C."/>
            <person name="Blein T."/>
            <person name="Aime D."/>
            <person name="Laguerre M."/>
            <person name="Taylor J."/>
            <person name="Schubert V."/>
            <person name="Nelson M."/>
            <person name="Geu-Flores F."/>
            <person name="Crespi M."/>
            <person name="Gallardo-Guerrero K."/>
            <person name="Delaux P.-M."/>
            <person name="Salse J."/>
            <person name="Berges H."/>
            <person name="Guyot R."/>
            <person name="Gouzy J."/>
            <person name="Peret B."/>
        </authorList>
    </citation>
    <scope>NUCLEOTIDE SEQUENCE [LARGE SCALE GENOMIC DNA]</scope>
    <source>
        <strain evidence="3">cv. Amiga</strain>
    </source>
</reference>
<proteinExistence type="predicted"/>
<feature type="region of interest" description="Disordered" evidence="1">
    <location>
        <begin position="154"/>
        <end position="178"/>
    </location>
</feature>
<feature type="region of interest" description="Disordered" evidence="1">
    <location>
        <begin position="292"/>
        <end position="312"/>
    </location>
</feature>
<dbReference type="PANTHER" id="PTHR33929">
    <property type="entry name" value="MEMBRANE-ASSOCIATED KINASE REGULATOR 2-RELATED"/>
    <property type="match status" value="1"/>
</dbReference>
<dbReference type="Proteomes" id="UP000447434">
    <property type="component" value="Chromosome 2"/>
</dbReference>
<dbReference type="PANTHER" id="PTHR33929:SF4">
    <property type="entry name" value="MEMBRANE-ASSOCIATED KINASE REGULATOR 5"/>
    <property type="match status" value="1"/>
</dbReference>
<feature type="compositionally biased region" description="Basic and acidic residues" evidence="1">
    <location>
        <begin position="168"/>
        <end position="178"/>
    </location>
</feature>
<dbReference type="AlphaFoldDB" id="A0A6A4QTZ1"/>
<gene>
    <name evidence="2" type="ORF">Lalb_Chr02g0141301</name>
</gene>
<name>A0A6A4QTZ1_LUPAL</name>
<feature type="compositionally biased region" description="Low complexity" evidence="1">
    <location>
        <begin position="294"/>
        <end position="303"/>
    </location>
</feature>
<dbReference type="InterPro" id="IPR039619">
    <property type="entry name" value="MAKR2/5"/>
</dbReference>
<feature type="region of interest" description="Disordered" evidence="1">
    <location>
        <begin position="239"/>
        <end position="268"/>
    </location>
</feature>